<evidence type="ECO:0000256" key="8">
    <source>
        <dbReference type="ARBA" id="ARBA00023329"/>
    </source>
</evidence>
<dbReference type="AlphaFoldDB" id="A0A1D3CR34"/>
<comment type="subcellular location">
    <subcellularLocation>
        <location evidence="2">Cytoplasmic vesicle</location>
        <location evidence="2">Clathrin-coated vesicle membrane</location>
    </subcellularLocation>
    <subcellularLocation>
        <location evidence="1">Golgi apparatus</location>
    </subcellularLocation>
</comment>
<dbReference type="GO" id="GO:0005829">
    <property type="term" value="C:cytosol"/>
    <property type="evidence" value="ECO:0007669"/>
    <property type="project" value="GOC"/>
</dbReference>
<dbReference type="PANTHER" id="PTHR11753">
    <property type="entry name" value="ADAPTOR COMPLEXES SMALL SUBUNIT FAMILY"/>
    <property type="match status" value="1"/>
</dbReference>
<dbReference type="Proteomes" id="UP000095192">
    <property type="component" value="Unassembled WGS sequence"/>
</dbReference>
<comment type="similarity">
    <text evidence="3 9">Belongs to the adaptor complexes small subunit family.</text>
</comment>
<dbReference type="Pfam" id="PF01217">
    <property type="entry name" value="Clat_adaptor_s"/>
    <property type="match status" value="1"/>
</dbReference>
<sequence length="169" mass="19331">MFNFLLLVSRQGKVRLCRWFGDYESEGESGGFLRSAARSAKERNELVRDAASRVLQRNAKQCNVIEWKEDTKLVFKRYASLFFIACVDARENALLVLEVVHHYVEVLDKYFGNVCELDLIFNFHKAYYLLDEVICGGELQESSKKAILRVASAQDTLAEESGNKPARLN</sequence>
<name>A0A1D3CR34_9EIME</name>
<dbReference type="SUPFAM" id="SSF64356">
    <property type="entry name" value="SNARE-like"/>
    <property type="match status" value="1"/>
</dbReference>
<comment type="caution">
    <text evidence="10">The sequence shown here is derived from an EMBL/GenBank/DDBJ whole genome shotgun (WGS) entry which is preliminary data.</text>
</comment>
<dbReference type="OrthoDB" id="371463at2759"/>
<evidence type="ECO:0000256" key="2">
    <source>
        <dbReference type="ARBA" id="ARBA00004640"/>
    </source>
</evidence>
<dbReference type="VEuPathDB" id="ToxoDB:cyc_04426"/>
<evidence type="ECO:0000256" key="4">
    <source>
        <dbReference type="ARBA" id="ARBA00022448"/>
    </source>
</evidence>
<keyword evidence="8" id="KW-0968">Cytoplasmic vesicle</keyword>
<evidence type="ECO:0000256" key="7">
    <source>
        <dbReference type="ARBA" id="ARBA00023136"/>
    </source>
</evidence>
<accession>A0A1D3CR34</accession>
<evidence type="ECO:0000256" key="1">
    <source>
        <dbReference type="ARBA" id="ARBA00004555"/>
    </source>
</evidence>
<keyword evidence="4 9" id="KW-0813">Transport</keyword>
<dbReference type="VEuPathDB" id="ToxoDB:LOC34620961"/>
<evidence type="ECO:0000313" key="11">
    <source>
        <dbReference type="Proteomes" id="UP000095192"/>
    </source>
</evidence>
<keyword evidence="6" id="KW-0333">Golgi apparatus</keyword>
<evidence type="ECO:0000256" key="3">
    <source>
        <dbReference type="ARBA" id="ARBA00006972"/>
    </source>
</evidence>
<evidence type="ECO:0000313" key="10">
    <source>
        <dbReference type="EMBL" id="OEH73656.1"/>
    </source>
</evidence>
<evidence type="ECO:0000256" key="9">
    <source>
        <dbReference type="PIRNR" id="PIRNR015588"/>
    </source>
</evidence>
<dbReference type="GO" id="GO:0016482">
    <property type="term" value="P:cytosolic transport"/>
    <property type="evidence" value="ECO:0007669"/>
    <property type="project" value="UniProtKB-ARBA"/>
</dbReference>
<gene>
    <name evidence="10" type="ORF">cyc_04426</name>
</gene>
<dbReference type="PIRSF" id="PIRSF015588">
    <property type="entry name" value="AP_complex_sigma"/>
    <property type="match status" value="1"/>
</dbReference>
<dbReference type="EMBL" id="JROU02002258">
    <property type="protein sequence ID" value="OEH73656.1"/>
    <property type="molecule type" value="Genomic_DNA"/>
</dbReference>
<dbReference type="GeneID" id="34620961"/>
<dbReference type="InterPro" id="IPR044733">
    <property type="entry name" value="AP1_sigma"/>
</dbReference>
<dbReference type="Gene3D" id="3.30.450.60">
    <property type="match status" value="1"/>
</dbReference>
<dbReference type="GO" id="GO:0030121">
    <property type="term" value="C:AP-1 adaptor complex"/>
    <property type="evidence" value="ECO:0007669"/>
    <property type="project" value="InterPro"/>
</dbReference>
<keyword evidence="5 9" id="KW-0653">Protein transport</keyword>
<organism evidence="10 11">
    <name type="scientific">Cyclospora cayetanensis</name>
    <dbReference type="NCBI Taxonomy" id="88456"/>
    <lineage>
        <taxon>Eukaryota</taxon>
        <taxon>Sar</taxon>
        <taxon>Alveolata</taxon>
        <taxon>Apicomplexa</taxon>
        <taxon>Conoidasida</taxon>
        <taxon>Coccidia</taxon>
        <taxon>Eucoccidiorida</taxon>
        <taxon>Eimeriorina</taxon>
        <taxon>Eimeriidae</taxon>
        <taxon>Cyclospora</taxon>
    </lineage>
</organism>
<dbReference type="InterPro" id="IPR022775">
    <property type="entry name" value="AP_mu_sigma_su"/>
</dbReference>
<evidence type="ECO:0000256" key="6">
    <source>
        <dbReference type="ARBA" id="ARBA00023034"/>
    </source>
</evidence>
<keyword evidence="7 9" id="KW-0472">Membrane</keyword>
<dbReference type="CDD" id="cd14831">
    <property type="entry name" value="AP1_sigma"/>
    <property type="match status" value="1"/>
</dbReference>
<dbReference type="GO" id="GO:0035615">
    <property type="term" value="F:clathrin adaptor activity"/>
    <property type="evidence" value="ECO:0007669"/>
    <property type="project" value="InterPro"/>
</dbReference>
<dbReference type="InterPro" id="IPR016635">
    <property type="entry name" value="AP_complex_ssu"/>
</dbReference>
<protein>
    <recommendedName>
        <fullName evidence="9">AP complex subunit sigma</fullName>
    </recommendedName>
</protein>
<dbReference type="FunFam" id="3.30.450.60:FF:000007">
    <property type="entry name" value="AP complex subunit sigma"/>
    <property type="match status" value="1"/>
</dbReference>
<evidence type="ECO:0000256" key="5">
    <source>
        <dbReference type="ARBA" id="ARBA00022927"/>
    </source>
</evidence>
<proteinExistence type="inferred from homology"/>
<reference evidence="10 11" key="1">
    <citation type="journal article" date="2016" name="BMC Genomics">
        <title>Comparative genomics reveals Cyclospora cayetanensis possesses coccidia-like metabolism and invasion components but unique surface antigens.</title>
        <authorList>
            <person name="Liu S."/>
            <person name="Wang L."/>
            <person name="Zheng H."/>
            <person name="Xu Z."/>
            <person name="Roellig D.M."/>
            <person name="Li N."/>
            <person name="Frace M.A."/>
            <person name="Tang K."/>
            <person name="Arrowood M.J."/>
            <person name="Moss D.M."/>
            <person name="Zhang L."/>
            <person name="Feng Y."/>
            <person name="Xiao L."/>
        </authorList>
    </citation>
    <scope>NUCLEOTIDE SEQUENCE [LARGE SCALE GENOMIC DNA]</scope>
    <source>
        <strain evidence="10 11">CHN_HEN01</strain>
    </source>
</reference>
<dbReference type="GO" id="GO:0006886">
    <property type="term" value="P:intracellular protein transport"/>
    <property type="evidence" value="ECO:0007669"/>
    <property type="project" value="UniProtKB-UniRule"/>
</dbReference>
<keyword evidence="11" id="KW-1185">Reference proteome</keyword>
<dbReference type="InterPro" id="IPR011012">
    <property type="entry name" value="Longin-like_dom_sf"/>
</dbReference>